<evidence type="ECO:0000313" key="2">
    <source>
        <dbReference type="EMBL" id="TEY84042.1"/>
    </source>
</evidence>
<keyword evidence="3" id="KW-1185">Reference proteome</keyword>
<feature type="region of interest" description="Disordered" evidence="1">
    <location>
        <begin position="539"/>
        <end position="607"/>
    </location>
</feature>
<dbReference type="AlphaFoldDB" id="A0A4Y8DGT9"/>
<name>A0A4Y8DGT9_9HELO</name>
<evidence type="ECO:0000313" key="3">
    <source>
        <dbReference type="Proteomes" id="UP000297299"/>
    </source>
</evidence>
<comment type="caution">
    <text evidence="2">The sequence shown here is derived from an EMBL/GenBank/DDBJ whole genome shotgun (WGS) entry which is preliminary data.</text>
</comment>
<sequence>MEEVEEESLHITNLVNLNGEALRADVAIFDDENLINEDPFDGASTDEEDCDDDEYMTKHYRASMVVLIPQASRFQFMLGKLGKWDRDRNECVLKYIADLGNITSESSSADWEEMKKVCELVLARSENDRQSNALSGLSYKVYMLVISSIIDLDDKIILARTLPTCFSGPEFEPSVAKLRERNGPLWVLASNFVNRCKTIEILSQYQVETDWSSTQCAFALSLCAPHLCVSDVAQLTKVAKVLSEKQIIETERTPQSLDLVFKEIWSSNIDRLETLNPRDWPGDISLVEGEADYDSGCSPDIAWSQRTYWNVALVVCRAYRRGMSLELELELFFRRLCHQVQSVQWDFFNVKFMPLLKALADSIRNVIPSAFKAPVFKQFFQTIVSSYVIRYHADKPVKPQGWTRDIRGCNSNCSDCNLLDEALLDPTRQKFAFHLNAQRRQHLKSRISSDVQNRLIKTSIVKGGSPHGLVMKKTGDVFAHRFRIWSLLAKETMLRIEMLGEDVIEFLSEEYDETPLRGMAKVSDDNIQQAKKDIATIVSKHQATSEPQGSSSSKTLAASSGNTISGVGMGEKRGFSSDVSATSGNSVFNETQAKRLPAWNQWREPTK</sequence>
<dbReference type="EMBL" id="PHWZ01000022">
    <property type="protein sequence ID" value="TEY84042.1"/>
    <property type="molecule type" value="Genomic_DNA"/>
</dbReference>
<gene>
    <name evidence="2" type="ORF">BOTCAL_0022g00160</name>
</gene>
<feature type="compositionally biased region" description="Low complexity" evidence="1">
    <location>
        <begin position="550"/>
        <end position="560"/>
    </location>
</feature>
<dbReference type="Proteomes" id="UP000297299">
    <property type="component" value="Unassembled WGS sequence"/>
</dbReference>
<feature type="compositionally biased region" description="Polar residues" evidence="1">
    <location>
        <begin position="539"/>
        <end position="549"/>
    </location>
</feature>
<reference evidence="2 3" key="1">
    <citation type="submission" date="2017-11" db="EMBL/GenBank/DDBJ databases">
        <title>Comparative genomics of Botrytis spp.</title>
        <authorList>
            <person name="Valero-Jimenez C.A."/>
            <person name="Tapia P."/>
            <person name="Veloso J."/>
            <person name="Silva-Moreno E."/>
            <person name="Staats M."/>
            <person name="Valdes J.H."/>
            <person name="Van Kan J.A.L."/>
        </authorList>
    </citation>
    <scope>NUCLEOTIDE SEQUENCE [LARGE SCALE GENOMIC DNA]</scope>
    <source>
        <strain evidence="2 3">MUCL2830</strain>
    </source>
</reference>
<proteinExistence type="predicted"/>
<evidence type="ECO:0000256" key="1">
    <source>
        <dbReference type="SAM" id="MobiDB-lite"/>
    </source>
</evidence>
<feature type="compositionally biased region" description="Polar residues" evidence="1">
    <location>
        <begin position="577"/>
        <end position="591"/>
    </location>
</feature>
<accession>A0A4Y8DGT9</accession>
<protein>
    <submittedName>
        <fullName evidence="2">Uncharacterized protein</fullName>
    </submittedName>
</protein>
<dbReference type="OrthoDB" id="27483at2759"/>
<organism evidence="2 3">
    <name type="scientific">Botryotinia calthae</name>
    <dbReference type="NCBI Taxonomy" id="38488"/>
    <lineage>
        <taxon>Eukaryota</taxon>
        <taxon>Fungi</taxon>
        <taxon>Dikarya</taxon>
        <taxon>Ascomycota</taxon>
        <taxon>Pezizomycotina</taxon>
        <taxon>Leotiomycetes</taxon>
        <taxon>Helotiales</taxon>
        <taxon>Sclerotiniaceae</taxon>
        <taxon>Botryotinia</taxon>
    </lineage>
</organism>